<dbReference type="SUPFAM" id="SSF160379">
    <property type="entry name" value="SP0830-like"/>
    <property type="match status" value="1"/>
</dbReference>
<dbReference type="STRING" id="318586.Pden_1076"/>
<dbReference type="InterPro" id="IPR012545">
    <property type="entry name" value="DUF1697"/>
</dbReference>
<name>A1B0Z1_PARDP</name>
<sequence>MVSYVALLRAVNVGGTGKLPMTELKAMCAAEGFGKVRTYIASGNVVFSSDQPALEVKRALEKRLEDHAGKPVGVILRTAKEMADVLNANPFPDAPPSGTVAIFLDSPPPADTLETMKHRKDEEVRLGKREIYVAYGAAGMGRSKLAIPAAADGTARNMNTIAKLAELAASI</sequence>
<dbReference type="Gene3D" id="3.30.70.1280">
    <property type="entry name" value="SP0830-like domains"/>
    <property type="match status" value="1"/>
</dbReference>
<organism evidence="1 2">
    <name type="scientific">Paracoccus denitrificans (strain Pd 1222)</name>
    <dbReference type="NCBI Taxonomy" id="318586"/>
    <lineage>
        <taxon>Bacteria</taxon>
        <taxon>Pseudomonadati</taxon>
        <taxon>Pseudomonadota</taxon>
        <taxon>Alphaproteobacteria</taxon>
        <taxon>Rhodobacterales</taxon>
        <taxon>Paracoccaceae</taxon>
        <taxon>Paracoccus</taxon>
    </lineage>
</organism>
<reference evidence="2" key="1">
    <citation type="submission" date="2006-12" db="EMBL/GenBank/DDBJ databases">
        <title>Complete sequence of chromosome 1 of Paracoccus denitrificans PD1222.</title>
        <authorList>
            <person name="Copeland A."/>
            <person name="Lucas S."/>
            <person name="Lapidus A."/>
            <person name="Barry K."/>
            <person name="Detter J.C."/>
            <person name="Glavina del Rio T."/>
            <person name="Hammon N."/>
            <person name="Israni S."/>
            <person name="Dalin E."/>
            <person name="Tice H."/>
            <person name="Pitluck S."/>
            <person name="Munk A.C."/>
            <person name="Brettin T."/>
            <person name="Bruce D."/>
            <person name="Han C."/>
            <person name="Tapia R."/>
            <person name="Gilna P."/>
            <person name="Schmutz J."/>
            <person name="Larimer F."/>
            <person name="Land M."/>
            <person name="Hauser L."/>
            <person name="Kyrpides N."/>
            <person name="Lykidis A."/>
            <person name="Spiro S."/>
            <person name="Richardson D.J."/>
            <person name="Moir J.W.B."/>
            <person name="Ferguson S.J."/>
            <person name="van Spanning R.J.M."/>
            <person name="Richardson P."/>
        </authorList>
    </citation>
    <scope>NUCLEOTIDE SEQUENCE [LARGE SCALE GENOMIC DNA]</scope>
    <source>
        <strain evidence="2">Pd 1222</strain>
    </source>
</reference>
<evidence type="ECO:0008006" key="3">
    <source>
        <dbReference type="Google" id="ProtNLM"/>
    </source>
</evidence>
<accession>A1B0Z1</accession>
<dbReference type="EnsemblBacteria" id="ABL69185">
    <property type="protein sequence ID" value="ABL69185"/>
    <property type="gene ID" value="Pden_1076"/>
</dbReference>
<dbReference type="eggNOG" id="COG3797">
    <property type="taxonomic scope" value="Bacteria"/>
</dbReference>
<gene>
    <name evidence="1" type="ordered locus">Pden_1076</name>
</gene>
<dbReference type="PANTHER" id="PTHR36439:SF1">
    <property type="entry name" value="DUF1697 DOMAIN-CONTAINING PROTEIN"/>
    <property type="match status" value="1"/>
</dbReference>
<dbReference type="PIRSF" id="PIRSF008502">
    <property type="entry name" value="UCP008502"/>
    <property type="match status" value="1"/>
</dbReference>
<dbReference type="KEGG" id="pde:Pden_1076"/>
<evidence type="ECO:0000313" key="2">
    <source>
        <dbReference type="Proteomes" id="UP000000361"/>
    </source>
</evidence>
<dbReference type="HOGENOM" id="CLU_106303_2_0_5"/>
<dbReference type="EMBL" id="CP000489">
    <property type="protein sequence ID" value="ABL69185.1"/>
    <property type="molecule type" value="Genomic_DNA"/>
</dbReference>
<dbReference type="OrthoDB" id="9806494at2"/>
<proteinExistence type="predicted"/>
<keyword evidence="2" id="KW-1185">Reference proteome</keyword>
<protein>
    <recommendedName>
        <fullName evidence="3">DUF1697 domain-containing protein</fullName>
    </recommendedName>
</protein>
<dbReference type="Pfam" id="PF08002">
    <property type="entry name" value="DUF1697"/>
    <property type="match status" value="1"/>
</dbReference>
<evidence type="ECO:0000313" key="1">
    <source>
        <dbReference type="EMBL" id="ABL69185.1"/>
    </source>
</evidence>
<dbReference type="PANTHER" id="PTHR36439">
    <property type="entry name" value="BLL4334 PROTEIN"/>
    <property type="match status" value="1"/>
</dbReference>
<dbReference type="Proteomes" id="UP000000361">
    <property type="component" value="Chromosome 1"/>
</dbReference>
<dbReference type="AlphaFoldDB" id="A1B0Z1"/>